<name>A0ABU5STD0_9CYAN</name>
<accession>A0ABU5STD0</accession>
<keyword evidence="2" id="KW-0540">Nuclease</keyword>
<protein>
    <submittedName>
        <fullName evidence="2">Endonuclease/exonuclease/phosphatase family protein</fullName>
    </submittedName>
</protein>
<sequence length="241" mass="27503">MHILTWNCNGALRNKFDALDALKFDIAVIQECEDPGRSTSASYKAWAKNYLWAGKNKHKGLGVFAAPEVKLAPVDLDLGHLESFLPCRIHDSFLLVAAWTRQANSPTFQYIGQLWKFIQAHRAVLSAQPTVIAGDLNSNVRWDKWDRWWNHTDVVRELAEMGLESVYHRSRGIPQGSEQEPTFFLQRNPAKAYHIDYAFAPVAWLGDCSAWVGESDKWLQWSDHMPLLVRVNLPDDAYNVP</sequence>
<keyword evidence="2" id="KW-0378">Hydrolase</keyword>
<dbReference type="Proteomes" id="UP001302329">
    <property type="component" value="Unassembled WGS sequence"/>
</dbReference>
<proteinExistence type="predicted"/>
<keyword evidence="2" id="KW-0255">Endonuclease</keyword>
<reference evidence="2 3" key="1">
    <citation type="submission" date="2023-12" db="EMBL/GenBank/DDBJ databases">
        <title>Baltic Sea Cyanobacteria.</title>
        <authorList>
            <person name="Delbaje E."/>
            <person name="Fewer D.P."/>
            <person name="Shishido T.K."/>
        </authorList>
    </citation>
    <scope>NUCLEOTIDE SEQUENCE [LARGE SCALE GENOMIC DNA]</scope>
    <source>
        <strain evidence="2 3">UHCC 0281</strain>
    </source>
</reference>
<dbReference type="Gene3D" id="3.60.10.10">
    <property type="entry name" value="Endonuclease/exonuclease/phosphatase"/>
    <property type="match status" value="1"/>
</dbReference>
<dbReference type="EMBL" id="JAYGHY010000008">
    <property type="protein sequence ID" value="MEA5441749.1"/>
    <property type="molecule type" value="Genomic_DNA"/>
</dbReference>
<dbReference type="InterPro" id="IPR005135">
    <property type="entry name" value="Endo/exonuclease/phosphatase"/>
</dbReference>
<dbReference type="InterPro" id="IPR036691">
    <property type="entry name" value="Endo/exonu/phosph_ase_sf"/>
</dbReference>
<gene>
    <name evidence="2" type="ORF">VB739_04205</name>
</gene>
<evidence type="ECO:0000313" key="3">
    <source>
        <dbReference type="Proteomes" id="UP001302329"/>
    </source>
</evidence>
<keyword evidence="3" id="KW-1185">Reference proteome</keyword>
<comment type="caution">
    <text evidence="2">The sequence shown here is derived from an EMBL/GenBank/DDBJ whole genome shotgun (WGS) entry which is preliminary data.</text>
</comment>
<dbReference type="Pfam" id="PF03372">
    <property type="entry name" value="Exo_endo_phos"/>
    <property type="match status" value="1"/>
</dbReference>
<organism evidence="2 3">
    <name type="scientific">Cyanobium gracile UHCC 0281</name>
    <dbReference type="NCBI Taxonomy" id="3110309"/>
    <lineage>
        <taxon>Bacteria</taxon>
        <taxon>Bacillati</taxon>
        <taxon>Cyanobacteriota</taxon>
        <taxon>Cyanophyceae</taxon>
        <taxon>Synechococcales</taxon>
        <taxon>Prochlorococcaceae</taxon>
        <taxon>Cyanobium</taxon>
    </lineage>
</organism>
<evidence type="ECO:0000313" key="2">
    <source>
        <dbReference type="EMBL" id="MEA5441749.1"/>
    </source>
</evidence>
<feature type="domain" description="Endonuclease/exonuclease/phosphatase" evidence="1">
    <location>
        <begin position="4"/>
        <end position="202"/>
    </location>
</feature>
<dbReference type="GO" id="GO:0004519">
    <property type="term" value="F:endonuclease activity"/>
    <property type="evidence" value="ECO:0007669"/>
    <property type="project" value="UniProtKB-KW"/>
</dbReference>
<dbReference type="SUPFAM" id="SSF56219">
    <property type="entry name" value="DNase I-like"/>
    <property type="match status" value="1"/>
</dbReference>
<evidence type="ECO:0000259" key="1">
    <source>
        <dbReference type="Pfam" id="PF03372"/>
    </source>
</evidence>